<keyword evidence="1" id="KW-0489">Methyltransferase</keyword>
<keyword evidence="1" id="KW-0808">Transferase</keyword>
<keyword evidence="2" id="KW-1185">Reference proteome</keyword>
<dbReference type="PANTHER" id="PTHR10509">
    <property type="entry name" value="O-METHYLTRANSFERASE-RELATED"/>
    <property type="match status" value="1"/>
</dbReference>
<dbReference type="PROSITE" id="PS51682">
    <property type="entry name" value="SAM_OMT_I"/>
    <property type="match status" value="1"/>
</dbReference>
<evidence type="ECO:0000313" key="1">
    <source>
        <dbReference type="EMBL" id="AIF40315.1"/>
    </source>
</evidence>
<dbReference type="GO" id="GO:0008757">
    <property type="term" value="F:S-adenosylmethionine-dependent methyltransferase activity"/>
    <property type="evidence" value="ECO:0007669"/>
    <property type="project" value="TreeGrafter"/>
</dbReference>
<dbReference type="CDD" id="cd02440">
    <property type="entry name" value="AdoMet_MTases"/>
    <property type="match status" value="1"/>
</dbReference>
<dbReference type="InterPro" id="IPR002935">
    <property type="entry name" value="SAM_O-MeTrfase"/>
</dbReference>
<dbReference type="InterPro" id="IPR050362">
    <property type="entry name" value="Cation-dep_OMT"/>
</dbReference>
<dbReference type="GO" id="GO:0008171">
    <property type="term" value="F:O-methyltransferase activity"/>
    <property type="evidence" value="ECO:0007669"/>
    <property type="project" value="InterPro"/>
</dbReference>
<reference evidence="1 2" key="1">
    <citation type="submission" date="2014-07" db="EMBL/GenBank/DDBJ databases">
        <title>Genome Sequencing of Dermacoccus nishinomiyaensis.</title>
        <authorList>
            <person name="Hong K.W."/>
            <person name="Chan K.G."/>
        </authorList>
    </citation>
    <scope>NUCLEOTIDE SEQUENCE [LARGE SCALE GENOMIC DNA]</scope>
    <source>
        <strain evidence="1 2">M25</strain>
    </source>
</reference>
<protein>
    <submittedName>
        <fullName evidence="1">Methyltransferase</fullName>
    </submittedName>
</protein>
<dbReference type="InterPro" id="IPR029063">
    <property type="entry name" value="SAM-dependent_MTases_sf"/>
</dbReference>
<dbReference type="PANTHER" id="PTHR10509:SF85">
    <property type="entry name" value="O-METHYLTRANSFERASE RV1220C-RELATED"/>
    <property type="match status" value="1"/>
</dbReference>
<dbReference type="AlphaFoldDB" id="A0A075JEW4"/>
<proteinExistence type="predicted"/>
<organism evidence="1 2">
    <name type="scientific">Dermacoccus nishinomiyaensis</name>
    <dbReference type="NCBI Taxonomy" id="1274"/>
    <lineage>
        <taxon>Bacteria</taxon>
        <taxon>Bacillati</taxon>
        <taxon>Actinomycetota</taxon>
        <taxon>Actinomycetes</taxon>
        <taxon>Micrococcales</taxon>
        <taxon>Dermacoccaceae</taxon>
        <taxon>Dermacoccus</taxon>
    </lineage>
</organism>
<evidence type="ECO:0000313" key="2">
    <source>
        <dbReference type="Proteomes" id="UP000027986"/>
    </source>
</evidence>
<gene>
    <name evidence="1" type="ORF">HX89_04385</name>
</gene>
<dbReference type="GO" id="GO:0032259">
    <property type="term" value="P:methylation"/>
    <property type="evidence" value="ECO:0007669"/>
    <property type="project" value="UniProtKB-KW"/>
</dbReference>
<dbReference type="KEGG" id="dni:HX89_04385"/>
<dbReference type="Pfam" id="PF01596">
    <property type="entry name" value="Methyltransf_3"/>
    <property type="match status" value="1"/>
</dbReference>
<dbReference type="Gene3D" id="3.40.50.150">
    <property type="entry name" value="Vaccinia Virus protein VP39"/>
    <property type="match status" value="1"/>
</dbReference>
<dbReference type="STRING" id="1274.HX89_04385"/>
<dbReference type="SUPFAM" id="SSF53335">
    <property type="entry name" value="S-adenosyl-L-methionine-dependent methyltransferases"/>
    <property type="match status" value="1"/>
</dbReference>
<dbReference type="EMBL" id="CP008889">
    <property type="protein sequence ID" value="AIF40315.1"/>
    <property type="molecule type" value="Genomic_DNA"/>
</dbReference>
<name>A0A075JEW4_9MICO</name>
<dbReference type="HOGENOM" id="CLU_067676_2_0_11"/>
<dbReference type="OrthoDB" id="4774874at2"/>
<accession>A0A075JEW4</accession>
<dbReference type="eggNOG" id="COG4122">
    <property type="taxonomic scope" value="Bacteria"/>
</dbReference>
<dbReference type="Proteomes" id="UP000027986">
    <property type="component" value="Chromosome"/>
</dbReference>
<sequence length="210" mass="22704">MTSFKPASWAYAEDFADEPQHIEAARIQGEHLGATPVTSAAGAALRMLAASTAARTVVEIGTGAGSSGLWLLDGMPADGVLTTIDISMEHQRAARAAYQRAGYPPQRTRIISGSALTVLPRLADAAYDLVLVDGEKDEYPAYVEQALRLVRRGGVIVLDNMLWHDRVADPAVRDETTKRLRALGKELRERDDLLTTLLPVGDGLLVCVKR</sequence>
<dbReference type="GeneID" id="41840434"/>
<dbReference type="RefSeq" id="WP_038567255.1">
    <property type="nucleotide sequence ID" value="NZ_CAKZHM010000081.1"/>
</dbReference>